<evidence type="ECO:0000313" key="3">
    <source>
        <dbReference type="EMBL" id="GAA0532245.1"/>
    </source>
</evidence>
<evidence type="ECO:0000256" key="2">
    <source>
        <dbReference type="SAM" id="SignalP"/>
    </source>
</evidence>
<dbReference type="PROSITE" id="PS51257">
    <property type="entry name" value="PROKAR_LIPOPROTEIN"/>
    <property type="match status" value="1"/>
</dbReference>
<feature type="transmembrane region" description="Helical" evidence="1">
    <location>
        <begin position="108"/>
        <end position="126"/>
    </location>
</feature>
<feature type="transmembrane region" description="Helical" evidence="1">
    <location>
        <begin position="73"/>
        <end position="96"/>
    </location>
</feature>
<sequence>MTAARLRPMLLPAATVLAGCAAAAVVLAADPTSDAGFPLPPCPIRWLTGLDCPGCGATRMFYSLLHGDLLSALHYNALAVAFIPFFLWTWGGWVVGRWRGRPVRTWENWRWSPLVWLVLIAAWSVIRNLPFPPFSSLYV</sequence>
<dbReference type="RefSeq" id="WP_188986724.1">
    <property type="nucleotide sequence ID" value="NZ_BAAAHC010000015.1"/>
</dbReference>
<keyword evidence="4" id="KW-1185">Reference proteome</keyword>
<feature type="signal peptide" evidence="2">
    <location>
        <begin position="1"/>
        <end position="28"/>
    </location>
</feature>
<gene>
    <name evidence="3" type="ORF">GCM10009545_38390</name>
</gene>
<dbReference type="Proteomes" id="UP001500220">
    <property type="component" value="Unassembled WGS sequence"/>
</dbReference>
<dbReference type="EMBL" id="BAAAHC010000015">
    <property type="protein sequence ID" value="GAA0532245.1"/>
    <property type="molecule type" value="Genomic_DNA"/>
</dbReference>
<feature type="chain" id="PRO_5046688982" evidence="2">
    <location>
        <begin position="29"/>
        <end position="139"/>
    </location>
</feature>
<keyword evidence="1" id="KW-1133">Transmembrane helix</keyword>
<dbReference type="Pfam" id="PF10825">
    <property type="entry name" value="DUF2752"/>
    <property type="match status" value="1"/>
</dbReference>
<keyword evidence="1" id="KW-0812">Transmembrane</keyword>
<proteinExistence type="predicted"/>
<dbReference type="InterPro" id="IPR021215">
    <property type="entry name" value="DUF2752"/>
</dbReference>
<accession>A0ABN1D3R2</accession>
<name>A0ABN1D3R2_9PSEU</name>
<protein>
    <submittedName>
        <fullName evidence="3">DUF2752 domain-containing protein</fullName>
    </submittedName>
</protein>
<organism evidence="3 4">
    <name type="scientific">Saccharopolyspora thermophila</name>
    <dbReference type="NCBI Taxonomy" id="89367"/>
    <lineage>
        <taxon>Bacteria</taxon>
        <taxon>Bacillati</taxon>
        <taxon>Actinomycetota</taxon>
        <taxon>Actinomycetes</taxon>
        <taxon>Pseudonocardiales</taxon>
        <taxon>Pseudonocardiaceae</taxon>
        <taxon>Saccharopolyspora</taxon>
    </lineage>
</organism>
<evidence type="ECO:0000313" key="4">
    <source>
        <dbReference type="Proteomes" id="UP001500220"/>
    </source>
</evidence>
<comment type="caution">
    <text evidence="3">The sequence shown here is derived from an EMBL/GenBank/DDBJ whole genome shotgun (WGS) entry which is preliminary data.</text>
</comment>
<evidence type="ECO:0000256" key="1">
    <source>
        <dbReference type="SAM" id="Phobius"/>
    </source>
</evidence>
<keyword evidence="2" id="KW-0732">Signal</keyword>
<keyword evidence="1" id="KW-0472">Membrane</keyword>
<reference evidence="3 4" key="1">
    <citation type="journal article" date="2019" name="Int. J. Syst. Evol. Microbiol.">
        <title>The Global Catalogue of Microorganisms (GCM) 10K type strain sequencing project: providing services to taxonomists for standard genome sequencing and annotation.</title>
        <authorList>
            <consortium name="The Broad Institute Genomics Platform"/>
            <consortium name="The Broad Institute Genome Sequencing Center for Infectious Disease"/>
            <person name="Wu L."/>
            <person name="Ma J."/>
        </authorList>
    </citation>
    <scope>NUCLEOTIDE SEQUENCE [LARGE SCALE GENOMIC DNA]</scope>
    <source>
        <strain evidence="3 4">JCM 10664</strain>
    </source>
</reference>